<feature type="transmembrane region" description="Helical" evidence="4">
    <location>
        <begin position="77"/>
        <end position="103"/>
    </location>
</feature>
<keyword evidence="4" id="KW-0812">Transmembrane</keyword>
<dbReference type="PANTHER" id="PTHR48043:SF145">
    <property type="entry name" value="FI06409P-RELATED"/>
    <property type="match status" value="1"/>
</dbReference>
<comment type="similarity">
    <text evidence="1">Belongs to the UDP-glycosyltransferase family.</text>
</comment>
<evidence type="ECO:0000313" key="6">
    <source>
        <dbReference type="Proteomes" id="UP000494106"/>
    </source>
</evidence>
<dbReference type="OrthoDB" id="5835829at2759"/>
<name>A0A8S1AIA0_ARCPL</name>
<dbReference type="GO" id="GO:0008194">
    <property type="term" value="F:UDP-glycosyltransferase activity"/>
    <property type="evidence" value="ECO:0007669"/>
    <property type="project" value="InterPro"/>
</dbReference>
<reference evidence="5 6" key="1">
    <citation type="submission" date="2020-04" db="EMBL/GenBank/DDBJ databases">
        <authorList>
            <person name="Wallbank WR R."/>
            <person name="Pardo Diaz C."/>
            <person name="Kozak K."/>
            <person name="Martin S."/>
            <person name="Jiggins C."/>
            <person name="Moest M."/>
            <person name="Warren A I."/>
            <person name="Byers J.R.P. K."/>
            <person name="Montejo-Kovacevich G."/>
            <person name="Yen C E."/>
        </authorList>
    </citation>
    <scope>NUCLEOTIDE SEQUENCE [LARGE SCALE GENOMIC DNA]</scope>
</reference>
<dbReference type="InterPro" id="IPR002213">
    <property type="entry name" value="UDP_glucos_trans"/>
</dbReference>
<evidence type="ECO:0000256" key="4">
    <source>
        <dbReference type="SAM" id="Phobius"/>
    </source>
</evidence>
<dbReference type="PANTHER" id="PTHR48043">
    <property type="entry name" value="EG:EG0003.4 PROTEIN-RELATED"/>
    <property type="match status" value="1"/>
</dbReference>
<sequence length="116" mass="13783">MSSLREEEFRNAIITVIGDERYRRNIVRLRELMRDEPMKPLERAVWWTEYVLRHGGAPHLRSPAANMSWPDYMETDLILTILFVLFIVLIVTSVILLKICHYIRNRLAQRSKKKSS</sequence>
<evidence type="ECO:0000256" key="1">
    <source>
        <dbReference type="ARBA" id="ARBA00009995"/>
    </source>
</evidence>
<accession>A0A8S1AIA0</accession>
<keyword evidence="4" id="KW-1133">Transmembrane helix</keyword>
<keyword evidence="6" id="KW-1185">Reference proteome</keyword>
<keyword evidence="4" id="KW-0472">Membrane</keyword>
<organism evidence="5 6">
    <name type="scientific">Arctia plantaginis</name>
    <name type="common">Wood tiger moth</name>
    <name type="synonym">Phalaena plantaginis</name>
    <dbReference type="NCBI Taxonomy" id="874455"/>
    <lineage>
        <taxon>Eukaryota</taxon>
        <taxon>Metazoa</taxon>
        <taxon>Ecdysozoa</taxon>
        <taxon>Arthropoda</taxon>
        <taxon>Hexapoda</taxon>
        <taxon>Insecta</taxon>
        <taxon>Pterygota</taxon>
        <taxon>Neoptera</taxon>
        <taxon>Endopterygota</taxon>
        <taxon>Lepidoptera</taxon>
        <taxon>Glossata</taxon>
        <taxon>Ditrysia</taxon>
        <taxon>Noctuoidea</taxon>
        <taxon>Erebidae</taxon>
        <taxon>Arctiinae</taxon>
        <taxon>Arctia</taxon>
    </lineage>
</organism>
<dbReference type="Pfam" id="PF00201">
    <property type="entry name" value="UDPGT"/>
    <property type="match status" value="1"/>
</dbReference>
<gene>
    <name evidence="5" type="ORF">APLA_LOCUS10301</name>
</gene>
<dbReference type="Proteomes" id="UP000494106">
    <property type="component" value="Unassembled WGS sequence"/>
</dbReference>
<keyword evidence="3" id="KW-0808">Transferase</keyword>
<proteinExistence type="inferred from homology"/>
<evidence type="ECO:0000256" key="2">
    <source>
        <dbReference type="ARBA" id="ARBA00022676"/>
    </source>
</evidence>
<dbReference type="EMBL" id="CADEBC010000523">
    <property type="protein sequence ID" value="CAB3245100.1"/>
    <property type="molecule type" value="Genomic_DNA"/>
</dbReference>
<evidence type="ECO:0000256" key="3">
    <source>
        <dbReference type="ARBA" id="ARBA00022679"/>
    </source>
</evidence>
<protein>
    <recommendedName>
        <fullName evidence="7">UDP-glucuronosyltransferase</fullName>
    </recommendedName>
</protein>
<dbReference type="SUPFAM" id="SSF53756">
    <property type="entry name" value="UDP-Glycosyltransferase/glycogen phosphorylase"/>
    <property type="match status" value="1"/>
</dbReference>
<dbReference type="AlphaFoldDB" id="A0A8S1AIA0"/>
<keyword evidence="2" id="KW-0328">Glycosyltransferase</keyword>
<comment type="caution">
    <text evidence="5">The sequence shown here is derived from an EMBL/GenBank/DDBJ whole genome shotgun (WGS) entry which is preliminary data.</text>
</comment>
<evidence type="ECO:0008006" key="7">
    <source>
        <dbReference type="Google" id="ProtNLM"/>
    </source>
</evidence>
<evidence type="ECO:0000313" key="5">
    <source>
        <dbReference type="EMBL" id="CAB3245100.1"/>
    </source>
</evidence>
<dbReference type="InterPro" id="IPR050271">
    <property type="entry name" value="UDP-glycosyltransferase"/>
</dbReference>